<dbReference type="EMBL" id="CAUJNA010000027">
    <property type="protein sequence ID" value="CAJ1370587.1"/>
    <property type="molecule type" value="Genomic_DNA"/>
</dbReference>
<feature type="domain" description="Sugar phosphate transporter" evidence="6">
    <location>
        <begin position="35"/>
        <end position="313"/>
    </location>
</feature>
<dbReference type="InterPro" id="IPR004853">
    <property type="entry name" value="Sugar_P_trans_dom"/>
</dbReference>
<protein>
    <recommendedName>
        <fullName evidence="6">Sugar phosphate transporter domain-containing protein</fullName>
    </recommendedName>
</protein>
<evidence type="ECO:0000259" key="6">
    <source>
        <dbReference type="Pfam" id="PF03151"/>
    </source>
</evidence>
<evidence type="ECO:0000313" key="7">
    <source>
        <dbReference type="EMBL" id="CAJ1370587.1"/>
    </source>
</evidence>
<dbReference type="Proteomes" id="UP001178507">
    <property type="component" value="Unassembled WGS sequence"/>
</dbReference>
<keyword evidence="3 5" id="KW-1133">Transmembrane helix</keyword>
<dbReference type="PANTHER" id="PTHR11132">
    <property type="entry name" value="SOLUTE CARRIER FAMILY 35"/>
    <property type="match status" value="1"/>
</dbReference>
<dbReference type="SUPFAM" id="SSF103481">
    <property type="entry name" value="Multidrug resistance efflux transporter EmrE"/>
    <property type="match status" value="1"/>
</dbReference>
<organism evidence="7 8">
    <name type="scientific">Effrenium voratum</name>
    <dbReference type="NCBI Taxonomy" id="2562239"/>
    <lineage>
        <taxon>Eukaryota</taxon>
        <taxon>Sar</taxon>
        <taxon>Alveolata</taxon>
        <taxon>Dinophyceae</taxon>
        <taxon>Suessiales</taxon>
        <taxon>Symbiodiniaceae</taxon>
        <taxon>Effrenium</taxon>
    </lineage>
</organism>
<reference evidence="7" key="1">
    <citation type="submission" date="2023-08" db="EMBL/GenBank/DDBJ databases">
        <authorList>
            <person name="Chen Y."/>
            <person name="Shah S."/>
            <person name="Dougan E. K."/>
            <person name="Thang M."/>
            <person name="Chan C."/>
        </authorList>
    </citation>
    <scope>NUCLEOTIDE SEQUENCE</scope>
</reference>
<proteinExistence type="predicted"/>
<dbReference type="GO" id="GO:0016020">
    <property type="term" value="C:membrane"/>
    <property type="evidence" value="ECO:0007669"/>
    <property type="project" value="UniProtKB-SubCell"/>
</dbReference>
<evidence type="ECO:0000313" key="8">
    <source>
        <dbReference type="Proteomes" id="UP001178507"/>
    </source>
</evidence>
<dbReference type="Pfam" id="PF03151">
    <property type="entry name" value="TPT"/>
    <property type="match status" value="1"/>
</dbReference>
<evidence type="ECO:0000256" key="1">
    <source>
        <dbReference type="ARBA" id="ARBA00004141"/>
    </source>
</evidence>
<dbReference type="InterPro" id="IPR037185">
    <property type="entry name" value="EmrE-like"/>
</dbReference>
<evidence type="ECO:0000256" key="3">
    <source>
        <dbReference type="ARBA" id="ARBA00022989"/>
    </source>
</evidence>
<keyword evidence="4 5" id="KW-0472">Membrane</keyword>
<dbReference type="AlphaFoldDB" id="A0AA36HK48"/>
<gene>
    <name evidence="7" type="ORF">EVOR1521_LOCUS1118</name>
</gene>
<evidence type="ECO:0000256" key="4">
    <source>
        <dbReference type="ARBA" id="ARBA00023136"/>
    </source>
</evidence>
<feature type="transmembrane region" description="Helical" evidence="5">
    <location>
        <begin position="209"/>
        <end position="232"/>
    </location>
</feature>
<comment type="subcellular location">
    <subcellularLocation>
        <location evidence="1">Membrane</location>
        <topology evidence="1">Multi-pass membrane protein</topology>
    </subcellularLocation>
</comment>
<feature type="transmembrane region" description="Helical" evidence="5">
    <location>
        <begin position="272"/>
        <end position="292"/>
    </location>
</feature>
<keyword evidence="8" id="KW-1185">Reference proteome</keyword>
<feature type="transmembrane region" description="Helical" evidence="5">
    <location>
        <begin position="298"/>
        <end position="317"/>
    </location>
</feature>
<dbReference type="InterPro" id="IPR050186">
    <property type="entry name" value="TPT_transporter"/>
</dbReference>
<evidence type="ECO:0000256" key="2">
    <source>
        <dbReference type="ARBA" id="ARBA00022692"/>
    </source>
</evidence>
<feature type="transmembrane region" description="Helical" evidence="5">
    <location>
        <begin position="25"/>
        <end position="45"/>
    </location>
</feature>
<feature type="transmembrane region" description="Helical" evidence="5">
    <location>
        <begin position="244"/>
        <end position="265"/>
    </location>
</feature>
<comment type="caution">
    <text evidence="7">The sequence shown here is derived from an EMBL/GenBank/DDBJ whole genome shotgun (WGS) entry which is preliminary data.</text>
</comment>
<name>A0AA36HK48_9DINO</name>
<feature type="transmembrane region" description="Helical" evidence="5">
    <location>
        <begin position="99"/>
        <end position="118"/>
    </location>
</feature>
<sequence length="341" mass="36596">MPGATAPARAAAPAVTAVPNAAASVLQAVVIGGTYILTSSALTCFNKYLMQGRFCHVVHLTAIHTAVTFILSLCFYMVAPQFYPSMAGAKEQFRLTLRWIAPLGLLFAVSFFSLNQAYQHSSAAFLQLCKQGNVALLFFMSCACGRQVFSWSKVSVLSIVLSGCSACVSGEMHFALVGVVLQVTAQLAECSKNLLAEIVLSGAGLKMDALSFVLFQAPFCLLFLLLGAWHSWTPAVLEDFKAQWHLLLANASLAFVLNVLIAVALKRLSALSFVMMGVLKDAAAVSLAWAAFGDPVSLSQQTGFLVTVVGIGMWGRLKMQEAQEPEKLPLARGKVRGVRWP</sequence>
<keyword evidence="2 5" id="KW-0812">Transmembrane</keyword>
<evidence type="ECO:0000256" key="5">
    <source>
        <dbReference type="SAM" id="Phobius"/>
    </source>
</evidence>
<accession>A0AA36HK48</accession>
<feature type="transmembrane region" description="Helical" evidence="5">
    <location>
        <begin position="57"/>
        <end position="79"/>
    </location>
</feature>